<dbReference type="EMBL" id="CAUOFW020007769">
    <property type="protein sequence ID" value="CAK9180583.1"/>
    <property type="molecule type" value="Genomic_DNA"/>
</dbReference>
<reference evidence="2 3" key="1">
    <citation type="submission" date="2024-02" db="EMBL/GenBank/DDBJ databases">
        <authorList>
            <person name="Vignale AGUSTIN F."/>
            <person name="Sosa J E."/>
            <person name="Modenutti C."/>
        </authorList>
    </citation>
    <scope>NUCLEOTIDE SEQUENCE [LARGE SCALE GENOMIC DNA]</scope>
</reference>
<feature type="compositionally biased region" description="Pro residues" evidence="1">
    <location>
        <begin position="22"/>
        <end position="36"/>
    </location>
</feature>
<gene>
    <name evidence="2" type="ORF">ILEXP_LOCUS50594</name>
</gene>
<feature type="region of interest" description="Disordered" evidence="1">
    <location>
        <begin position="1"/>
        <end position="38"/>
    </location>
</feature>
<protein>
    <submittedName>
        <fullName evidence="2">Uncharacterized protein</fullName>
    </submittedName>
</protein>
<organism evidence="2 3">
    <name type="scientific">Ilex paraguariensis</name>
    <name type="common">yerba mate</name>
    <dbReference type="NCBI Taxonomy" id="185542"/>
    <lineage>
        <taxon>Eukaryota</taxon>
        <taxon>Viridiplantae</taxon>
        <taxon>Streptophyta</taxon>
        <taxon>Embryophyta</taxon>
        <taxon>Tracheophyta</taxon>
        <taxon>Spermatophyta</taxon>
        <taxon>Magnoliopsida</taxon>
        <taxon>eudicotyledons</taxon>
        <taxon>Gunneridae</taxon>
        <taxon>Pentapetalae</taxon>
        <taxon>asterids</taxon>
        <taxon>campanulids</taxon>
        <taxon>Aquifoliales</taxon>
        <taxon>Aquifoliaceae</taxon>
        <taxon>Ilex</taxon>
    </lineage>
</organism>
<comment type="caution">
    <text evidence="2">The sequence shown here is derived from an EMBL/GenBank/DDBJ whole genome shotgun (WGS) entry which is preliminary data.</text>
</comment>
<sequence>MTIPSSPTPKLNLNTGGGPHSTQPPPLRDPPPPPPQLQLSHLHHNQHNHLCRVTIIIDHLTPIIPKRRFRPPLHQTHILHFSEGSLTLHGGPVPGDPVPIRNLDPQSARQSGRLGLPSAHVHLAGLRRNKLLLRSV</sequence>
<keyword evidence="3" id="KW-1185">Reference proteome</keyword>
<name>A0ABC8UHR6_9AQUA</name>
<evidence type="ECO:0000313" key="3">
    <source>
        <dbReference type="Proteomes" id="UP001642360"/>
    </source>
</evidence>
<dbReference type="AlphaFoldDB" id="A0ABC8UHR6"/>
<evidence type="ECO:0000313" key="2">
    <source>
        <dbReference type="EMBL" id="CAK9180583.1"/>
    </source>
</evidence>
<feature type="compositionally biased region" description="Polar residues" evidence="1">
    <location>
        <begin position="1"/>
        <end position="14"/>
    </location>
</feature>
<proteinExistence type="predicted"/>
<dbReference type="Proteomes" id="UP001642360">
    <property type="component" value="Unassembled WGS sequence"/>
</dbReference>
<evidence type="ECO:0000256" key="1">
    <source>
        <dbReference type="SAM" id="MobiDB-lite"/>
    </source>
</evidence>
<accession>A0ABC8UHR6</accession>